<evidence type="ECO:0000256" key="1">
    <source>
        <dbReference type="SAM" id="MobiDB-lite"/>
    </source>
</evidence>
<sequence length="796" mass="85770">MFSASQPKNRSSSTVPVSVSAAPNVSGVPTLHKEAEAGKRSCWRWPWNFNVRAFKGPALSTSFAHSVSGAGGKFDNAYRPSASSDPRQQVPPPQQQQPQNWYGPPPRQPPQPAPVSIPNRRARFTAWNENHRDGGRDTPAIPYADFIYERSLSSKSTDLYYSDESPSTSVSTTPTSLFSPAFSANSTLTSTPSEGTPPAGTPVPRPNAFPLHIPALAQAQSAARGTSNGAGGMFVHPNADISAQTQPPPSRGTLLPESSPPRLLSQAEVGHAPLCESPQEDLSMSMMIPPPRSESEVTVGEAERLAIRNAQMNAAGSAYYQAGFPPPMPVPMQRTQSRGSSRSPERTNSTRTSPTLMSAPSRAGTNSARTSPTMPPAPPRIAYVASESTSTSSVTVVGDAREPVVPSGSRARVDSFAVHARHLNMQLVDLGPQEPERERRRIMTASEELRGLDMGMNAMQREAYANAFTPVPIPSLIPAVVRSDSGDDRVRSPTSERPPRERRNSGNLWSSMSQLPDRSERRSPTQVPARPSSTPPIALPRIDTSAPRATVIYSGVPAAPPPTPASATAQQSPTNQRTPVPPPLLPPAARAVRPPVVAGPRNLPKEPIRRRSDGDKPIGYTVPGPSQQPPPGVLQRTAALFHGHGHKADPVPFAERRPAAGSLPLDPQRRRSDGFQSVAPPRASPTVPALPGPPSRNVRWTEDLICPSPIFANQRRKGWFNRRGDQLWTNDGAFKPCAKGQEFPTDLRDYPEYGEGWMKEDGTRIDMGHRLIPKVPLRSALKQPRGPVIQVNPGGP</sequence>
<feature type="compositionally biased region" description="Low complexity" evidence="1">
    <location>
        <begin position="565"/>
        <end position="574"/>
    </location>
</feature>
<feature type="compositionally biased region" description="Pro residues" evidence="1">
    <location>
        <begin position="103"/>
        <end position="115"/>
    </location>
</feature>
<evidence type="ECO:0000313" key="3">
    <source>
        <dbReference type="Proteomes" id="UP000613580"/>
    </source>
</evidence>
<dbReference type="EMBL" id="JACAZE010000002">
    <property type="protein sequence ID" value="KAF7320853.1"/>
    <property type="molecule type" value="Genomic_DNA"/>
</dbReference>
<dbReference type="Proteomes" id="UP000613580">
    <property type="component" value="Unassembled WGS sequence"/>
</dbReference>
<feature type="compositionally biased region" description="Polar residues" evidence="1">
    <location>
        <begin position="333"/>
        <end position="372"/>
    </location>
</feature>
<feature type="compositionally biased region" description="Basic and acidic residues" evidence="1">
    <location>
        <begin position="646"/>
        <end position="658"/>
    </location>
</feature>
<proteinExistence type="predicted"/>
<accession>A0A8H6WN44</accession>
<evidence type="ECO:0000313" key="2">
    <source>
        <dbReference type="EMBL" id="KAF7320853.1"/>
    </source>
</evidence>
<comment type="caution">
    <text evidence="2">The sequence shown here is derived from an EMBL/GenBank/DDBJ whole genome shotgun (WGS) entry which is preliminary data.</text>
</comment>
<feature type="compositionally biased region" description="Polar residues" evidence="1">
    <location>
        <begin position="505"/>
        <end position="516"/>
    </location>
</feature>
<feature type="compositionally biased region" description="Polar residues" evidence="1">
    <location>
        <begin position="218"/>
        <end position="227"/>
    </location>
</feature>
<feature type="region of interest" description="Disordered" evidence="1">
    <location>
        <begin position="328"/>
        <end position="377"/>
    </location>
</feature>
<gene>
    <name evidence="2" type="ORF">HMN09_00171800</name>
</gene>
<feature type="region of interest" description="Disordered" evidence="1">
    <location>
        <begin position="181"/>
        <end position="261"/>
    </location>
</feature>
<dbReference type="OrthoDB" id="3255922at2759"/>
<feature type="compositionally biased region" description="Low complexity" evidence="1">
    <location>
        <begin position="587"/>
        <end position="598"/>
    </location>
</feature>
<dbReference type="AlphaFoldDB" id="A0A8H6WN44"/>
<keyword evidence="3" id="KW-1185">Reference proteome</keyword>
<protein>
    <submittedName>
        <fullName evidence="2">Uncharacterized protein</fullName>
    </submittedName>
</protein>
<feature type="compositionally biased region" description="Low complexity" evidence="1">
    <location>
        <begin position="11"/>
        <end position="29"/>
    </location>
</feature>
<feature type="compositionally biased region" description="Basic and acidic residues" evidence="1">
    <location>
        <begin position="603"/>
        <end position="616"/>
    </location>
</feature>
<feature type="region of interest" description="Disordered" evidence="1">
    <location>
        <begin position="479"/>
        <end position="695"/>
    </location>
</feature>
<reference evidence="2" key="1">
    <citation type="submission" date="2020-05" db="EMBL/GenBank/DDBJ databases">
        <title>Mycena genomes resolve the evolution of fungal bioluminescence.</title>
        <authorList>
            <person name="Tsai I.J."/>
        </authorList>
    </citation>
    <scope>NUCLEOTIDE SEQUENCE</scope>
    <source>
        <strain evidence="2">110903Hualien_Pintung</strain>
    </source>
</reference>
<name>A0A8H6WN44_MYCCL</name>
<feature type="compositionally biased region" description="Polar residues" evidence="1">
    <location>
        <begin position="182"/>
        <end position="194"/>
    </location>
</feature>
<feature type="compositionally biased region" description="Polar residues" evidence="1">
    <location>
        <begin position="1"/>
        <end position="10"/>
    </location>
</feature>
<feature type="region of interest" description="Disordered" evidence="1">
    <location>
        <begin position="1"/>
        <end position="37"/>
    </location>
</feature>
<feature type="region of interest" description="Disordered" evidence="1">
    <location>
        <begin position="74"/>
        <end position="117"/>
    </location>
</feature>
<organism evidence="2 3">
    <name type="scientific">Mycena chlorophos</name>
    <name type="common">Agaric fungus</name>
    <name type="synonym">Agaricus chlorophos</name>
    <dbReference type="NCBI Taxonomy" id="658473"/>
    <lineage>
        <taxon>Eukaryota</taxon>
        <taxon>Fungi</taxon>
        <taxon>Dikarya</taxon>
        <taxon>Basidiomycota</taxon>
        <taxon>Agaricomycotina</taxon>
        <taxon>Agaricomycetes</taxon>
        <taxon>Agaricomycetidae</taxon>
        <taxon>Agaricales</taxon>
        <taxon>Marasmiineae</taxon>
        <taxon>Mycenaceae</taxon>
        <taxon>Mycena</taxon>
    </lineage>
</organism>
<feature type="region of interest" description="Disordered" evidence="1">
    <location>
        <begin position="776"/>
        <end position="796"/>
    </location>
</feature>